<dbReference type="Pfam" id="PF00270">
    <property type="entry name" value="DEAD"/>
    <property type="match status" value="1"/>
</dbReference>
<dbReference type="PANTHER" id="PTHR18934">
    <property type="entry name" value="ATP-DEPENDENT RNA HELICASE"/>
    <property type="match status" value="1"/>
</dbReference>
<keyword evidence="2 8" id="KW-0378">Hydrolase</keyword>
<dbReference type="SMART" id="SM00487">
    <property type="entry name" value="DEXDc"/>
    <property type="match status" value="1"/>
</dbReference>
<dbReference type="FunFam" id="3.40.50.300:FF:000575">
    <property type="entry name" value="ATP-dependent helicase hrpA"/>
    <property type="match status" value="1"/>
</dbReference>
<dbReference type="EMBL" id="DXEV01000142">
    <property type="protein sequence ID" value="HIX57237.1"/>
    <property type="molecule type" value="Genomic_DNA"/>
</dbReference>
<evidence type="ECO:0000256" key="3">
    <source>
        <dbReference type="ARBA" id="ARBA00022806"/>
    </source>
</evidence>
<feature type="compositionally biased region" description="Low complexity" evidence="5">
    <location>
        <begin position="587"/>
        <end position="597"/>
    </location>
</feature>
<dbReference type="InterPro" id="IPR014001">
    <property type="entry name" value="Helicase_ATP-bd"/>
</dbReference>
<feature type="domain" description="Helicase ATP-binding" evidence="6">
    <location>
        <begin position="354"/>
        <end position="517"/>
    </location>
</feature>
<dbReference type="EC" id="3.6.4.13" evidence="8"/>
<dbReference type="Gene3D" id="3.40.50.300">
    <property type="entry name" value="P-loop containing nucleotide triphosphate hydrolases"/>
    <property type="match status" value="2"/>
</dbReference>
<dbReference type="InterPro" id="IPR024590">
    <property type="entry name" value="HrpA_C"/>
</dbReference>
<evidence type="ECO:0000259" key="7">
    <source>
        <dbReference type="PROSITE" id="PS51194"/>
    </source>
</evidence>
<dbReference type="Pfam" id="PF11898">
    <property type="entry name" value="DUF3418"/>
    <property type="match status" value="1"/>
</dbReference>
<dbReference type="InterPro" id="IPR001650">
    <property type="entry name" value="Helicase_C-like"/>
</dbReference>
<comment type="caution">
    <text evidence="8">The sequence shown here is derived from an EMBL/GenBank/DDBJ whole genome shotgun (WGS) entry which is preliminary data.</text>
</comment>
<evidence type="ECO:0000256" key="4">
    <source>
        <dbReference type="ARBA" id="ARBA00022840"/>
    </source>
</evidence>
<evidence type="ECO:0000256" key="1">
    <source>
        <dbReference type="ARBA" id="ARBA00022741"/>
    </source>
</evidence>
<dbReference type="InterPro" id="IPR010222">
    <property type="entry name" value="RNA_helicase_HrpA"/>
</dbReference>
<feature type="region of interest" description="Disordered" evidence="5">
    <location>
        <begin position="548"/>
        <end position="597"/>
    </location>
</feature>
<dbReference type="GO" id="GO:0003724">
    <property type="term" value="F:RNA helicase activity"/>
    <property type="evidence" value="ECO:0007669"/>
    <property type="project" value="UniProtKB-EC"/>
</dbReference>
<keyword evidence="3 8" id="KW-0347">Helicase</keyword>
<dbReference type="SMART" id="SM00382">
    <property type="entry name" value="AAA"/>
    <property type="match status" value="1"/>
</dbReference>
<feature type="compositionally biased region" description="Low complexity" evidence="5">
    <location>
        <begin position="69"/>
        <end position="81"/>
    </location>
</feature>
<gene>
    <name evidence="8" type="primary">hrpA</name>
    <name evidence="8" type="ORF">H9850_07185</name>
</gene>
<feature type="compositionally biased region" description="Basic and acidic residues" evidence="5">
    <location>
        <begin position="126"/>
        <end position="145"/>
    </location>
</feature>
<dbReference type="PANTHER" id="PTHR18934:SF99">
    <property type="entry name" value="ATP-DEPENDENT RNA HELICASE DHX37-RELATED"/>
    <property type="match status" value="1"/>
</dbReference>
<dbReference type="Gene3D" id="1.20.120.1080">
    <property type="match status" value="1"/>
</dbReference>
<dbReference type="InterPro" id="IPR011545">
    <property type="entry name" value="DEAD/DEAH_box_helicase_dom"/>
</dbReference>
<feature type="region of interest" description="Disordered" evidence="5">
    <location>
        <begin position="253"/>
        <end position="295"/>
    </location>
</feature>
<accession>A0A9D1WE99</accession>
<dbReference type="InterPro" id="IPR027417">
    <property type="entry name" value="P-loop_NTPase"/>
</dbReference>
<keyword evidence="1" id="KW-0547">Nucleotide-binding</keyword>
<reference evidence="8" key="1">
    <citation type="journal article" date="2021" name="PeerJ">
        <title>Extensive microbial diversity within the chicken gut microbiome revealed by metagenomics and culture.</title>
        <authorList>
            <person name="Gilroy R."/>
            <person name="Ravi A."/>
            <person name="Getino M."/>
            <person name="Pursley I."/>
            <person name="Horton D.L."/>
            <person name="Alikhan N.F."/>
            <person name="Baker D."/>
            <person name="Gharbi K."/>
            <person name="Hall N."/>
            <person name="Watson M."/>
            <person name="Adriaenssens E.M."/>
            <person name="Foster-Nyarko E."/>
            <person name="Jarju S."/>
            <person name="Secka A."/>
            <person name="Antonio M."/>
            <person name="Oren A."/>
            <person name="Chaudhuri R.R."/>
            <person name="La Ragione R."/>
            <person name="Hildebrand F."/>
            <person name="Pallen M.J."/>
        </authorList>
    </citation>
    <scope>NUCLEOTIDE SEQUENCE</scope>
    <source>
        <strain evidence="8">USASDec5-558</strain>
    </source>
</reference>
<dbReference type="InterPro" id="IPR011709">
    <property type="entry name" value="DEAD-box_helicase_OB_fold"/>
</dbReference>
<dbReference type="SUPFAM" id="SSF52540">
    <property type="entry name" value="P-loop containing nucleoside triphosphate hydrolases"/>
    <property type="match status" value="1"/>
</dbReference>
<name>A0A9D1WE99_9GAMM</name>
<dbReference type="Pfam" id="PF21010">
    <property type="entry name" value="HA2_C"/>
    <property type="match status" value="1"/>
</dbReference>
<feature type="compositionally biased region" description="Basic and acidic residues" evidence="5">
    <location>
        <begin position="94"/>
        <end position="107"/>
    </location>
</feature>
<organism evidence="8 9">
    <name type="scientific">Candidatus Anaerobiospirillum pullistercoris</name>
    <dbReference type="NCBI Taxonomy" id="2838452"/>
    <lineage>
        <taxon>Bacteria</taxon>
        <taxon>Pseudomonadati</taxon>
        <taxon>Pseudomonadota</taxon>
        <taxon>Gammaproteobacteria</taxon>
        <taxon>Aeromonadales</taxon>
        <taxon>Succinivibrionaceae</taxon>
        <taxon>Anaerobiospirillum</taxon>
    </lineage>
</organism>
<dbReference type="CDD" id="cd18791">
    <property type="entry name" value="SF2_C_RHA"/>
    <property type="match status" value="1"/>
</dbReference>
<dbReference type="GO" id="GO:0003723">
    <property type="term" value="F:RNA binding"/>
    <property type="evidence" value="ECO:0007669"/>
    <property type="project" value="TreeGrafter"/>
</dbReference>
<evidence type="ECO:0000313" key="9">
    <source>
        <dbReference type="Proteomes" id="UP000886829"/>
    </source>
</evidence>
<dbReference type="Pfam" id="PF07717">
    <property type="entry name" value="OB_NTP_bind"/>
    <property type="match status" value="1"/>
</dbReference>
<dbReference type="NCBIfam" id="TIGR01967">
    <property type="entry name" value="DEAH_box_HrpA"/>
    <property type="match status" value="1"/>
</dbReference>
<sequence length="1724" mass="192919">MATFSSFADLKDLRQSLRQQEAEQAQAKADAIIVDDEQAKTNPLKQKAARLAAFTNQALEQEKEREQRNAAADAAGNPARGHNAASQEKQAPPRGRERSGRDREHMRNQHSQGNRGPRMAQNAEQSPKERRAQQERAGERLDRALQRLQRHSNSTSEAKKGSPSERQGQQTQPKPKQQPKQAQRASRATAKGQKQRQGSSRPVLVGKFFDVEALKAVRAVQDEVRYQDRRLLYRALEELDQLISKQVESLMREAQKPAGTNESKTSATTAPAPAATPADAAATAATAEPATAKAPSAQELLPLALEAVEVVAKREQLKQQAADAAAAYKLRCENLPKLEYPEQLPVSQRKDEIVKAISEHQVVIIAGETGSGKTTQIPKMCLEAGLGRKGLIGHTQPRRIAARAVAARIAKEMHEELGHSVAYKVRFTDISSDQAYIKLMTDGILLSELSGDRLLLNYDVIIIDEAHERSLNIDFLLGYLKGLLSKRPELKLIITSATIDVERFAQHFNNAPIIEVSGRTYPVEVVYMPLMEDGKGVYVEGHDGKGHYETLKGKRISDPVEHESAKERAADPELNEGPGAWRDYQQGPAGSLSSLRAASAPHAPAAVSAAKSSKKAVADDDRDLADVMDLRQGILQAFEYLQARGRGDTLVFLPGERDILEIAQFLRKAHLRDTEIIPLYARLATAEQNKIFTSHTGVRIVLATNVAETSLTVPGIRYVIDPGLARISRYSARTKVQRLPIEPISQASANQRKGRCGRVSNGICVRLYSKEDFTNRPEFTDPEILRTNLASVLLQMASLRLGRIENFPFIDAPSPRQISDGLRLLHELGATTERAEIISVGGEAVSQSRDRADRAEHGDNLQLTPIGRMLSRLPCDPRLGRMIIEADKYHSLSEVLVIVSLLAVMDPREYPLDKKEAATQSHARFNDEKSDFCSILKLYDYIKELQSTLSNSAMRRRLKQEFLSFLRVREWLDVHRQLRVSAQTMGLKCNEEPSDYESIHRALISGLLSQLGMLEPNGNNYVGARGTKFVIFPASPLSKKPPKWVCAAELSETSRLFARTVAAISPDYAEATAGHLLKNSYAEPHWSKKSGAVMAYLTRTLYGLPIVQKRVVQYQSIDPKLSHELMIRDGFVAGNMECTHRFFINNLSMIDDVEYLEDKVRRRDLLVDSSTLEQFYHERIPEDICNLRDFDKWWRQKSKEDPNYLDFSYELIAKGDIMAIEDRAYPEFWQQGSLRFKLSYVFDPGNERDGVTVHIPITVLNQVKADDFLWQISGLRNELYASLIRSLPKRLRRNLIPAPEYAKALSEALAPYTNGLGSADSASVSSGGTTGAVTGATTGSAQKAGAKGAKGPRGGDNLFSAVAYELTRMGGEIIEVEDFDRSQIEPYLFMNFSIEGVDGSEIAFGKDFIALSSRLQNKAREVLHQVVKTHRVTAPAQNWEYGTIKKEQVTKQGSLRITAYPALTDRGDGVTLELYDSPERQAKAMRQGSIKLLALSLKSPASYLETHLPNRAKLSMYYQPLGSIKELINDLMLCAINNIMERHGGIPWDEQSFTKLREVVRGELNDEALNIAKIAEQSLVKAHELKRLLKGQISFELARSYADISAQLDRLVYKGFISECGMEHLQELPRYLQAAIERISRVQRDVVRDQMYTRTLEQLQEDYEKALRSYHQDLLPPPLLEVKWMIEELRVSYFAQHLGVKGPISDKRIYTELDRITKEYPPQK</sequence>
<dbReference type="Proteomes" id="UP000886829">
    <property type="component" value="Unassembled WGS sequence"/>
</dbReference>
<dbReference type="GO" id="GO:0005524">
    <property type="term" value="F:ATP binding"/>
    <property type="evidence" value="ECO:0007669"/>
    <property type="project" value="UniProtKB-KW"/>
</dbReference>
<feature type="compositionally biased region" description="Low complexity" evidence="5">
    <location>
        <begin position="265"/>
        <end position="295"/>
    </location>
</feature>
<evidence type="ECO:0000313" key="8">
    <source>
        <dbReference type="EMBL" id="HIX57237.1"/>
    </source>
</evidence>
<proteinExistence type="predicted"/>
<feature type="domain" description="Helicase C-terminal" evidence="7">
    <location>
        <begin position="633"/>
        <end position="800"/>
    </location>
</feature>
<dbReference type="GO" id="GO:0016787">
    <property type="term" value="F:hydrolase activity"/>
    <property type="evidence" value="ECO:0007669"/>
    <property type="project" value="UniProtKB-KW"/>
</dbReference>
<dbReference type="Pfam" id="PF00271">
    <property type="entry name" value="Helicase_C"/>
    <property type="match status" value="1"/>
</dbReference>
<dbReference type="SMART" id="SM00847">
    <property type="entry name" value="HA2"/>
    <property type="match status" value="1"/>
</dbReference>
<feature type="compositionally biased region" description="Basic and acidic residues" evidence="5">
    <location>
        <begin position="548"/>
        <end position="571"/>
    </location>
</feature>
<dbReference type="InterPro" id="IPR007502">
    <property type="entry name" value="Helicase-assoc_dom"/>
</dbReference>
<reference evidence="8" key="2">
    <citation type="submission" date="2021-04" db="EMBL/GenBank/DDBJ databases">
        <authorList>
            <person name="Gilroy R."/>
        </authorList>
    </citation>
    <scope>NUCLEOTIDE SEQUENCE</scope>
    <source>
        <strain evidence="8">USASDec5-558</strain>
    </source>
</reference>
<feature type="region of interest" description="Disordered" evidence="5">
    <location>
        <begin position="56"/>
        <end position="204"/>
    </location>
</feature>
<keyword evidence="4" id="KW-0067">ATP-binding</keyword>
<dbReference type="FunFam" id="1.20.120.1080:FF:000005">
    <property type="entry name" value="ATP-dependent helicase HrpA"/>
    <property type="match status" value="1"/>
</dbReference>
<dbReference type="SMART" id="SM00490">
    <property type="entry name" value="HELICc"/>
    <property type="match status" value="1"/>
</dbReference>
<feature type="compositionally biased region" description="Low complexity" evidence="5">
    <location>
        <begin position="166"/>
        <end position="188"/>
    </location>
</feature>
<dbReference type="PROSITE" id="PS51194">
    <property type="entry name" value="HELICASE_CTER"/>
    <property type="match status" value="1"/>
</dbReference>
<evidence type="ECO:0000259" key="6">
    <source>
        <dbReference type="PROSITE" id="PS51192"/>
    </source>
</evidence>
<protein>
    <submittedName>
        <fullName evidence="8">ATP-dependent RNA helicase HrpA</fullName>
        <ecNumber evidence="8">3.6.4.13</ecNumber>
    </submittedName>
</protein>
<evidence type="ECO:0000256" key="2">
    <source>
        <dbReference type="ARBA" id="ARBA00022801"/>
    </source>
</evidence>
<evidence type="ECO:0000256" key="5">
    <source>
        <dbReference type="SAM" id="MobiDB-lite"/>
    </source>
</evidence>
<dbReference type="PROSITE" id="PS51192">
    <property type="entry name" value="HELICASE_ATP_BIND_1"/>
    <property type="match status" value="1"/>
</dbReference>
<dbReference type="InterPro" id="IPR003593">
    <property type="entry name" value="AAA+_ATPase"/>
</dbReference>